<dbReference type="GO" id="GO:0005576">
    <property type="term" value="C:extracellular region"/>
    <property type="evidence" value="ECO:0007669"/>
    <property type="project" value="TreeGrafter"/>
</dbReference>
<dbReference type="SUPFAM" id="SSF100895">
    <property type="entry name" value="Kazal-type serine protease inhibitors"/>
    <property type="match status" value="3"/>
</dbReference>
<evidence type="ECO:0000313" key="6">
    <source>
        <dbReference type="EMBL" id="ADI96224.1"/>
    </source>
</evidence>
<dbReference type="OrthoDB" id="126772at2759"/>
<protein>
    <submittedName>
        <fullName evidence="6">Kazal-type serine proteinase inhibitor 4</fullName>
    </submittedName>
</protein>
<organism evidence="6">
    <name type="scientific">Procambarus clarkii</name>
    <name type="common">Red swamp crayfish</name>
    <dbReference type="NCBI Taxonomy" id="6728"/>
    <lineage>
        <taxon>Eukaryota</taxon>
        <taxon>Metazoa</taxon>
        <taxon>Ecdysozoa</taxon>
        <taxon>Arthropoda</taxon>
        <taxon>Crustacea</taxon>
        <taxon>Multicrustacea</taxon>
        <taxon>Malacostraca</taxon>
        <taxon>Eumalacostraca</taxon>
        <taxon>Eucarida</taxon>
        <taxon>Decapoda</taxon>
        <taxon>Pleocyemata</taxon>
        <taxon>Astacidea</taxon>
        <taxon>Astacoidea</taxon>
        <taxon>Cambaridae</taxon>
        <taxon>Procambarus</taxon>
    </lineage>
</organism>
<evidence type="ECO:0000256" key="3">
    <source>
        <dbReference type="ARBA" id="ARBA00023157"/>
    </source>
</evidence>
<sequence>MSIIASLLLFSLALLARCQDDCNFECTDDYTPVCGTDGVTYGNLCLLELADCLSEEDITLAYEGECQKCDFECLDLWSPVCGTDNVTYSNLCELNRADCLSDADISLDYEGECQPPVHDIAAHCDQSMLDEDCSTHFYAPLCEISGTSYRTFCDLCQAELEAQASGENIIYVIDHLGPCQ</sequence>
<dbReference type="InterPro" id="IPR036058">
    <property type="entry name" value="Kazal_dom_sf"/>
</dbReference>
<dbReference type="InterPro" id="IPR002350">
    <property type="entry name" value="Kazal_dom"/>
</dbReference>
<dbReference type="Pfam" id="PF07648">
    <property type="entry name" value="Kazal_2"/>
    <property type="match status" value="3"/>
</dbReference>
<dbReference type="PANTHER" id="PTHR10913:SF45">
    <property type="entry name" value="FOLLISTATIN, ISOFORM A-RELATED"/>
    <property type="match status" value="1"/>
</dbReference>
<dbReference type="SMART" id="SM00280">
    <property type="entry name" value="KAZAL"/>
    <property type="match status" value="3"/>
</dbReference>
<keyword evidence="2" id="KW-0722">Serine protease inhibitor</keyword>
<dbReference type="InterPro" id="IPR050653">
    <property type="entry name" value="Prot_Inhib_GrowthFact_Antg"/>
</dbReference>
<feature type="signal peptide" evidence="4">
    <location>
        <begin position="1"/>
        <end position="18"/>
    </location>
</feature>
<dbReference type="EMBL" id="GU062749">
    <property type="protein sequence ID" value="ADI96224.1"/>
    <property type="molecule type" value="mRNA"/>
</dbReference>
<keyword evidence="1" id="KW-0646">Protease inhibitor</keyword>
<dbReference type="CDD" id="cd00104">
    <property type="entry name" value="KAZAL_FS"/>
    <property type="match status" value="2"/>
</dbReference>
<keyword evidence="3" id="KW-1015">Disulfide bond</keyword>
<evidence type="ECO:0000256" key="4">
    <source>
        <dbReference type="SAM" id="SignalP"/>
    </source>
</evidence>
<name>D8VNK0_PROCL</name>
<reference evidence="6" key="2">
    <citation type="journal article" date="2010" name="Fish Shellfish Immunol.">
        <title>Three Kazal-type serine proteinase inhibitors from the red swamp crayfish Procambarus clarkii and the characterization, function analysis of hcPcSPI2.</title>
        <authorList>
            <person name="Li X.C."/>
            <person name="Zhang R.R."/>
            <person name="Sun R.R."/>
            <person name="Lan J.F."/>
            <person name="Zhao X.F."/>
            <person name="Wang J.X."/>
        </authorList>
    </citation>
    <scope>NUCLEOTIDE SEQUENCE</scope>
    <source>
        <tissue evidence="6">Hepatopancreas</tissue>
    </source>
</reference>
<feature type="domain" description="Kazal-like" evidence="5">
    <location>
        <begin position="69"/>
        <end position="115"/>
    </location>
</feature>
<dbReference type="PROSITE" id="PS51465">
    <property type="entry name" value="KAZAL_2"/>
    <property type="match status" value="3"/>
</dbReference>
<accession>D8VNK0</accession>
<dbReference type="AlphaFoldDB" id="D8VNK0"/>
<evidence type="ECO:0000256" key="2">
    <source>
        <dbReference type="ARBA" id="ARBA00022900"/>
    </source>
</evidence>
<dbReference type="PANTHER" id="PTHR10913">
    <property type="entry name" value="FOLLISTATIN-RELATED"/>
    <property type="match status" value="1"/>
</dbReference>
<feature type="domain" description="Kazal-like" evidence="5">
    <location>
        <begin position="118"/>
        <end position="180"/>
    </location>
</feature>
<reference evidence="6" key="1">
    <citation type="submission" date="2009-10" db="EMBL/GenBank/DDBJ databases">
        <authorList>
            <person name="Wang J.-X."/>
            <person name="Zhao X.-F."/>
            <person name="Li X.-C."/>
            <person name="Wang X.-W."/>
        </authorList>
    </citation>
    <scope>NUCLEOTIDE SEQUENCE</scope>
    <source>
        <tissue evidence="6">Hepatopancreas</tissue>
    </source>
</reference>
<feature type="chain" id="PRO_5003124977" evidence="4">
    <location>
        <begin position="19"/>
        <end position="180"/>
    </location>
</feature>
<feature type="domain" description="Kazal-like" evidence="5">
    <location>
        <begin position="19"/>
        <end position="68"/>
    </location>
</feature>
<keyword evidence="4" id="KW-0732">Signal</keyword>
<dbReference type="Gene3D" id="3.30.60.30">
    <property type="match status" value="2"/>
</dbReference>
<evidence type="ECO:0000256" key="1">
    <source>
        <dbReference type="ARBA" id="ARBA00022690"/>
    </source>
</evidence>
<proteinExistence type="evidence at transcript level"/>
<evidence type="ECO:0000259" key="5">
    <source>
        <dbReference type="PROSITE" id="PS51465"/>
    </source>
</evidence>